<evidence type="ECO:0000313" key="5">
    <source>
        <dbReference type="Proteomes" id="UP000744555"/>
    </source>
</evidence>
<dbReference type="Gene3D" id="3.30.160.670">
    <property type="match status" value="1"/>
</dbReference>
<feature type="chain" id="PRO_5047248957" description="DUF4136 domain-containing protein" evidence="2">
    <location>
        <begin position="25"/>
        <end position="199"/>
    </location>
</feature>
<proteinExistence type="predicted"/>
<evidence type="ECO:0000259" key="3">
    <source>
        <dbReference type="Pfam" id="PF13590"/>
    </source>
</evidence>
<evidence type="ECO:0000256" key="1">
    <source>
        <dbReference type="SAM" id="MobiDB-lite"/>
    </source>
</evidence>
<protein>
    <recommendedName>
        <fullName evidence="3">DUF4136 domain-containing protein</fullName>
    </recommendedName>
</protein>
<keyword evidence="5" id="KW-1185">Reference proteome</keyword>
<comment type="caution">
    <text evidence="4">The sequence shown here is derived from an EMBL/GenBank/DDBJ whole genome shotgun (WGS) entry which is preliminary data.</text>
</comment>
<organism evidence="4 5">
    <name type="scientific">Aquipseudomonas alcaligenes</name>
    <name type="common">Pseudomonas alcaligenes</name>
    <dbReference type="NCBI Taxonomy" id="43263"/>
    <lineage>
        <taxon>Bacteria</taxon>
        <taxon>Pseudomonadati</taxon>
        <taxon>Pseudomonadota</taxon>
        <taxon>Gammaproteobacteria</taxon>
        <taxon>Pseudomonadales</taxon>
        <taxon>Pseudomonadaceae</taxon>
        <taxon>Aquipseudomonas</taxon>
    </lineage>
</organism>
<gene>
    <name evidence="4" type="ORF">A9179_04435</name>
</gene>
<dbReference type="Proteomes" id="UP000744555">
    <property type="component" value="Unassembled WGS sequence"/>
</dbReference>
<feature type="region of interest" description="Disordered" evidence="1">
    <location>
        <begin position="21"/>
        <end position="43"/>
    </location>
</feature>
<evidence type="ECO:0000313" key="4">
    <source>
        <dbReference type="EMBL" id="MBC9249522.1"/>
    </source>
</evidence>
<feature type="domain" description="DUF4136" evidence="3">
    <location>
        <begin position="50"/>
        <end position="198"/>
    </location>
</feature>
<feature type="compositionally biased region" description="Low complexity" evidence="1">
    <location>
        <begin position="166"/>
        <end position="184"/>
    </location>
</feature>
<dbReference type="RefSeq" id="WP_187804654.1">
    <property type="nucleotide sequence ID" value="NZ_LZEU01000001.1"/>
</dbReference>
<dbReference type="InterPro" id="IPR025411">
    <property type="entry name" value="DUF4136"/>
</dbReference>
<dbReference type="EMBL" id="LZEU01000001">
    <property type="protein sequence ID" value="MBC9249522.1"/>
    <property type="molecule type" value="Genomic_DNA"/>
</dbReference>
<dbReference type="Pfam" id="PF13590">
    <property type="entry name" value="DUF4136"/>
    <property type="match status" value="1"/>
</dbReference>
<feature type="signal peptide" evidence="2">
    <location>
        <begin position="1"/>
        <end position="24"/>
    </location>
</feature>
<accession>A0ABR7RW17</accession>
<dbReference type="PROSITE" id="PS51257">
    <property type="entry name" value="PROKAR_LIPOPROTEIN"/>
    <property type="match status" value="1"/>
</dbReference>
<name>A0ABR7RW17_AQUAC</name>
<reference evidence="4 5" key="1">
    <citation type="submission" date="2016-06" db="EMBL/GenBank/DDBJ databases">
        <authorList>
            <person name="Ramos C."/>
            <person name="Pintado A."/>
            <person name="Crespo-Gomez J.I."/>
        </authorList>
    </citation>
    <scope>NUCLEOTIDE SEQUENCE [LARGE SCALE GENOMIC DNA]</scope>
    <source>
        <strain evidence="4 5">AVO110</strain>
    </source>
</reference>
<keyword evidence="2" id="KW-0732">Signal</keyword>
<feature type="region of interest" description="Disordered" evidence="1">
    <location>
        <begin position="166"/>
        <end position="188"/>
    </location>
</feature>
<evidence type="ECO:0000256" key="2">
    <source>
        <dbReference type="SAM" id="SignalP"/>
    </source>
</evidence>
<sequence length="199" mass="21544">MKPLLCLLLLPVLAACQTSNPYQADSRPLPPAPPGAAEHFDRSAYPSAPLDYSRYRNWVWRDGQLPAGSAWADGALLAETVGNGLDQRGLRPAQGASADLQVSAEVHLERRQYQTRDDVGSYYGNGPYGDHYGMYGSVPLVRTYEVEVAVVHIELFDGHSGLPVWSGSAETQSSSGSQSERSTALRQAVAKALDAYPPR</sequence>